<feature type="transmembrane region" description="Helical" evidence="1">
    <location>
        <begin position="106"/>
        <end position="123"/>
    </location>
</feature>
<dbReference type="Proteomes" id="UP000515976">
    <property type="component" value="Chromosome"/>
</dbReference>
<evidence type="ECO:0000256" key="1">
    <source>
        <dbReference type="SAM" id="Phobius"/>
    </source>
</evidence>
<sequence length="141" mass="14396">MSAGRVVLGLAGAALVGWGLVLLAGLSGQLLEIAAWLAGGIVVHDALLAPLVLLLGALAARRVPSWLRPPLVRLLVVLGPLTLVAVPVLGRFGARADNPTLLDRPYLAGWLVVAALAVLGTALDAARRRRAVAGPVPPPTP</sequence>
<feature type="transmembrane region" description="Helical" evidence="1">
    <location>
        <begin position="33"/>
        <end position="59"/>
    </location>
</feature>
<dbReference type="EMBL" id="CP060712">
    <property type="protein sequence ID" value="QNN49415.1"/>
    <property type="molecule type" value="Genomic_DNA"/>
</dbReference>
<keyword evidence="1" id="KW-1133">Transmembrane helix</keyword>
<accession>A0A7G9R1E0</accession>
<proteinExistence type="predicted"/>
<organism evidence="2 3">
    <name type="scientific">Phycicoccus endophyticus</name>
    <dbReference type="NCBI Taxonomy" id="1690220"/>
    <lineage>
        <taxon>Bacteria</taxon>
        <taxon>Bacillati</taxon>
        <taxon>Actinomycetota</taxon>
        <taxon>Actinomycetes</taxon>
        <taxon>Micrococcales</taxon>
        <taxon>Intrasporangiaceae</taxon>
        <taxon>Phycicoccus</taxon>
    </lineage>
</organism>
<gene>
    <name evidence="2" type="ORF">H9L10_14705</name>
</gene>
<dbReference type="KEGG" id="pei:H9L10_14705"/>
<evidence type="ECO:0000313" key="3">
    <source>
        <dbReference type="Proteomes" id="UP000515976"/>
    </source>
</evidence>
<feature type="transmembrane region" description="Helical" evidence="1">
    <location>
        <begin position="71"/>
        <end position="94"/>
    </location>
</feature>
<reference evidence="2 3" key="1">
    <citation type="submission" date="2020-08" db="EMBL/GenBank/DDBJ databases">
        <title>Genome sequence of Phycicoccus endophyticus JCM 31784T.</title>
        <authorList>
            <person name="Hyun D.-W."/>
            <person name="Bae J.-W."/>
        </authorList>
    </citation>
    <scope>NUCLEOTIDE SEQUENCE [LARGE SCALE GENOMIC DNA]</scope>
    <source>
        <strain evidence="2 3">JCM 31784</strain>
    </source>
</reference>
<name>A0A7G9R1E0_9MICO</name>
<evidence type="ECO:0000313" key="2">
    <source>
        <dbReference type="EMBL" id="QNN49415.1"/>
    </source>
</evidence>
<dbReference type="RefSeq" id="WP_166099474.1">
    <property type="nucleotide sequence ID" value="NZ_BMMY01000005.1"/>
</dbReference>
<protein>
    <submittedName>
        <fullName evidence="2">Uncharacterized protein</fullName>
    </submittedName>
</protein>
<dbReference type="AlphaFoldDB" id="A0A7G9R1E0"/>
<keyword evidence="3" id="KW-1185">Reference proteome</keyword>
<keyword evidence="1" id="KW-0812">Transmembrane</keyword>
<keyword evidence="1" id="KW-0472">Membrane</keyword>